<organism evidence="2 3">
    <name type="scientific">Acinetobacter celticus</name>
    <dbReference type="NCBI Taxonomy" id="1891224"/>
    <lineage>
        <taxon>Bacteria</taxon>
        <taxon>Pseudomonadati</taxon>
        <taxon>Pseudomonadota</taxon>
        <taxon>Gammaproteobacteria</taxon>
        <taxon>Moraxellales</taxon>
        <taxon>Moraxellaceae</taxon>
        <taxon>Acinetobacter</taxon>
    </lineage>
</organism>
<evidence type="ECO:0000313" key="3">
    <source>
        <dbReference type="Proteomes" id="UP000186553"/>
    </source>
</evidence>
<dbReference type="EMBL" id="MBDL01000001">
    <property type="protein sequence ID" value="ODA14481.1"/>
    <property type="molecule type" value="Genomic_DNA"/>
</dbReference>
<gene>
    <name evidence="2" type="ORF">BBP83_01325</name>
</gene>
<name>A0A1C3D0C5_9GAMM</name>
<accession>A0A1C3D0C5</accession>
<keyword evidence="3" id="KW-1185">Reference proteome</keyword>
<dbReference type="Proteomes" id="UP000186553">
    <property type="component" value="Unassembled WGS sequence"/>
</dbReference>
<proteinExistence type="predicted"/>
<feature type="signal peptide" evidence="1">
    <location>
        <begin position="1"/>
        <end position="21"/>
    </location>
</feature>
<reference evidence="2 3" key="1">
    <citation type="submission" date="2016-07" db="EMBL/GenBank/DDBJ databases">
        <title>Acinetobacter sp. ANC 4603.</title>
        <authorList>
            <person name="Radolfova-Krizova L."/>
            <person name="Nemec A."/>
        </authorList>
    </citation>
    <scope>NUCLEOTIDE SEQUENCE [LARGE SCALE GENOMIC DNA]</scope>
    <source>
        <strain evidence="2 3">ANC 4603</strain>
    </source>
</reference>
<dbReference type="OrthoDB" id="6711689at2"/>
<keyword evidence="1" id="KW-0732">Signal</keyword>
<dbReference type="RefSeq" id="WP_068885620.1">
    <property type="nucleotide sequence ID" value="NZ_CBCRUU010000003.1"/>
</dbReference>
<dbReference type="AlphaFoldDB" id="A0A1C3D0C5"/>
<feature type="chain" id="PRO_5008671832" evidence="1">
    <location>
        <begin position="22"/>
        <end position="179"/>
    </location>
</feature>
<protein>
    <submittedName>
        <fullName evidence="2">Uncharacterized protein</fullName>
    </submittedName>
</protein>
<sequence length="179" mass="19607">MKATQKVLAFMLLSMSASVFAVPMPNTILVEDKAVVPVLKTEVIRKVAGQEPVRQVEATIFEVTNNGQDIVAREIKLQDNQAEFSDKQLSVPVIKKGSVIVPTSKVEVNKTIKQDGQVLMQIKSIDAEGVEFKKGQEPVKRTLQLEQAKIPENSAKVSHAVLTENGVVTKDVTVLSEDE</sequence>
<evidence type="ECO:0000256" key="1">
    <source>
        <dbReference type="SAM" id="SignalP"/>
    </source>
</evidence>
<comment type="caution">
    <text evidence="2">The sequence shown here is derived from an EMBL/GenBank/DDBJ whole genome shotgun (WGS) entry which is preliminary data.</text>
</comment>
<evidence type="ECO:0000313" key="2">
    <source>
        <dbReference type="EMBL" id="ODA14481.1"/>
    </source>
</evidence>
<dbReference type="STRING" id="1891224.BBP83_01325"/>